<evidence type="ECO:0000256" key="4">
    <source>
        <dbReference type="ARBA" id="ARBA00022741"/>
    </source>
</evidence>
<dbReference type="STRING" id="202789.GCA_001457435_00788"/>
<name>K9EDY5_9ACTO</name>
<dbReference type="EC" id="6.3.5.1" evidence="7"/>
<dbReference type="CDD" id="cd00553">
    <property type="entry name" value="NAD_synthase"/>
    <property type="match status" value="1"/>
</dbReference>
<dbReference type="GO" id="GO:0005737">
    <property type="term" value="C:cytoplasm"/>
    <property type="evidence" value="ECO:0007669"/>
    <property type="project" value="InterPro"/>
</dbReference>
<evidence type="ECO:0000313" key="9">
    <source>
        <dbReference type="EMBL" id="EKU94868.1"/>
    </source>
</evidence>
<dbReference type="GO" id="GO:0009435">
    <property type="term" value="P:NAD+ biosynthetic process"/>
    <property type="evidence" value="ECO:0007669"/>
    <property type="project" value="UniProtKB-UniRule"/>
</dbReference>
<dbReference type="AlphaFoldDB" id="K9EDY5"/>
<comment type="caution">
    <text evidence="9">The sequence shown here is derived from an EMBL/GenBank/DDBJ whole genome shotgun (WGS) entry which is preliminary data.</text>
</comment>
<dbReference type="InterPro" id="IPR041856">
    <property type="entry name" value="NAD+_synth_C"/>
</dbReference>
<keyword evidence="5 7" id="KW-0067">ATP-binding</keyword>
<evidence type="ECO:0000313" key="10">
    <source>
        <dbReference type="Proteomes" id="UP000009888"/>
    </source>
</evidence>
<comment type="catalytic activity">
    <reaction evidence="7">
        <text>deamido-NAD(+) + L-glutamine + ATP + H2O = L-glutamate + AMP + diphosphate + NAD(+) + H(+)</text>
        <dbReference type="Rhea" id="RHEA:24384"/>
        <dbReference type="ChEBI" id="CHEBI:15377"/>
        <dbReference type="ChEBI" id="CHEBI:15378"/>
        <dbReference type="ChEBI" id="CHEBI:29985"/>
        <dbReference type="ChEBI" id="CHEBI:30616"/>
        <dbReference type="ChEBI" id="CHEBI:33019"/>
        <dbReference type="ChEBI" id="CHEBI:57540"/>
        <dbReference type="ChEBI" id="CHEBI:58359"/>
        <dbReference type="ChEBI" id="CHEBI:58437"/>
        <dbReference type="ChEBI" id="CHEBI:456215"/>
        <dbReference type="EC" id="6.3.5.1"/>
    </reaction>
</comment>
<evidence type="ECO:0000256" key="2">
    <source>
        <dbReference type="ARBA" id="ARBA00007145"/>
    </source>
</evidence>
<comment type="similarity">
    <text evidence="2 7">In the C-terminal section; belongs to the NAD synthetase family.</text>
</comment>
<evidence type="ECO:0000256" key="1">
    <source>
        <dbReference type="ARBA" id="ARBA00005188"/>
    </source>
</evidence>
<dbReference type="Pfam" id="PF02540">
    <property type="entry name" value="NAD_synthase"/>
    <property type="match status" value="1"/>
</dbReference>
<evidence type="ECO:0000256" key="6">
    <source>
        <dbReference type="ARBA" id="ARBA00023027"/>
    </source>
</evidence>
<keyword evidence="10" id="KW-1185">Reference proteome</keyword>
<dbReference type="GO" id="GO:0004359">
    <property type="term" value="F:glutaminase activity"/>
    <property type="evidence" value="ECO:0007669"/>
    <property type="project" value="InterPro"/>
</dbReference>
<dbReference type="SUPFAM" id="SSF52402">
    <property type="entry name" value="Adenine nucleotide alpha hydrolases-like"/>
    <property type="match status" value="1"/>
</dbReference>
<dbReference type="Gene3D" id="3.60.110.10">
    <property type="entry name" value="Carbon-nitrogen hydrolase"/>
    <property type="match status" value="1"/>
</dbReference>
<dbReference type="PANTHER" id="PTHR23090:SF9">
    <property type="entry name" value="GLUTAMINE-DEPENDENT NAD(+) SYNTHETASE"/>
    <property type="match status" value="1"/>
</dbReference>
<dbReference type="InterPro" id="IPR003010">
    <property type="entry name" value="C-N_Hydrolase"/>
</dbReference>
<evidence type="ECO:0000256" key="3">
    <source>
        <dbReference type="ARBA" id="ARBA00022598"/>
    </source>
</evidence>
<dbReference type="InterPro" id="IPR036526">
    <property type="entry name" value="C-N_Hydrolase_sf"/>
</dbReference>
<keyword evidence="6 7" id="KW-0520">NAD</keyword>
<dbReference type="eggNOG" id="COG0388">
    <property type="taxonomic scope" value="Bacteria"/>
</dbReference>
<feature type="domain" description="CN hydrolase" evidence="8">
    <location>
        <begin position="13"/>
        <end position="345"/>
    </location>
</feature>
<dbReference type="GO" id="GO:0005524">
    <property type="term" value="F:ATP binding"/>
    <property type="evidence" value="ECO:0007669"/>
    <property type="project" value="UniProtKB-UniRule"/>
</dbReference>
<dbReference type="eggNOG" id="COG0171">
    <property type="taxonomic scope" value="Bacteria"/>
</dbReference>
<dbReference type="EMBL" id="AGWL01000007">
    <property type="protein sequence ID" value="EKU94868.1"/>
    <property type="molecule type" value="Genomic_DNA"/>
</dbReference>
<organism evidence="9 10">
    <name type="scientific">Actinobaculum massiliense ACS-171-V-Col2</name>
    <dbReference type="NCBI Taxonomy" id="883066"/>
    <lineage>
        <taxon>Bacteria</taxon>
        <taxon>Bacillati</taxon>
        <taxon>Actinomycetota</taxon>
        <taxon>Actinomycetes</taxon>
        <taxon>Actinomycetales</taxon>
        <taxon>Actinomycetaceae</taxon>
        <taxon>Actinobaculum</taxon>
    </lineage>
</organism>
<dbReference type="InterPro" id="IPR003694">
    <property type="entry name" value="NAD_synthase"/>
</dbReference>
<evidence type="ECO:0000256" key="7">
    <source>
        <dbReference type="PIRNR" id="PIRNR006630"/>
    </source>
</evidence>
<accession>K9EDY5</accession>
<gene>
    <name evidence="9" type="ORF">HMPREF9233_01322</name>
</gene>
<dbReference type="InterPro" id="IPR014445">
    <property type="entry name" value="Gln-dep_NAD_synthase"/>
</dbReference>
<dbReference type="PROSITE" id="PS50263">
    <property type="entry name" value="CN_HYDROLASE"/>
    <property type="match status" value="1"/>
</dbReference>
<reference evidence="9 10" key="1">
    <citation type="submission" date="2012-09" db="EMBL/GenBank/DDBJ databases">
        <title>The Genome Sequence of Actinobaculum massiliae ACS-171-V-COL2.</title>
        <authorList>
            <consortium name="The Broad Institute Genome Sequencing Platform"/>
            <person name="Earl A."/>
            <person name="Ward D."/>
            <person name="Feldgarden M."/>
            <person name="Gevers D."/>
            <person name="Saerens B."/>
            <person name="Vaneechoutte M."/>
            <person name="Walker B."/>
            <person name="Young S.K."/>
            <person name="Zeng Q."/>
            <person name="Gargeya S."/>
            <person name="Fitzgerald M."/>
            <person name="Haas B."/>
            <person name="Abouelleil A."/>
            <person name="Alvarado L."/>
            <person name="Arachchi H.M."/>
            <person name="Berlin A."/>
            <person name="Chapman S.B."/>
            <person name="Goldberg J."/>
            <person name="Griggs A."/>
            <person name="Gujja S."/>
            <person name="Hansen M."/>
            <person name="Howarth C."/>
            <person name="Imamovic A."/>
            <person name="Larimer J."/>
            <person name="McCowen C."/>
            <person name="Montmayeur A."/>
            <person name="Murphy C."/>
            <person name="Neiman D."/>
            <person name="Pearson M."/>
            <person name="Priest M."/>
            <person name="Roberts A."/>
            <person name="Saif S."/>
            <person name="Shea T."/>
            <person name="Sisk P."/>
            <person name="Sykes S."/>
            <person name="Wortman J."/>
            <person name="Nusbaum C."/>
            <person name="Birren B."/>
        </authorList>
    </citation>
    <scope>NUCLEOTIDE SEQUENCE [LARGE SCALE GENOMIC DNA]</scope>
    <source>
        <strain evidence="10">ACS-171-V-Col2</strain>
    </source>
</reference>
<dbReference type="PANTHER" id="PTHR23090">
    <property type="entry name" value="NH 3 /GLUTAMINE-DEPENDENT NAD + SYNTHETASE"/>
    <property type="match status" value="1"/>
</dbReference>
<proteinExistence type="inferred from homology"/>
<dbReference type="UniPathway" id="UPA00253">
    <property type="reaction ID" value="UER00334"/>
</dbReference>
<comment type="pathway">
    <text evidence="1 7">Cofactor biosynthesis; NAD(+) biosynthesis; NAD(+) from deamido-NAD(+) (L-Gln route): step 1/1.</text>
</comment>
<dbReference type="FunFam" id="1.10.10.1140:FF:000001">
    <property type="entry name" value="Glutamine-dependent NAD(+) synthetase"/>
    <property type="match status" value="1"/>
</dbReference>
<dbReference type="Gene3D" id="3.40.50.620">
    <property type="entry name" value="HUPs"/>
    <property type="match status" value="1"/>
</dbReference>
<evidence type="ECO:0000256" key="5">
    <source>
        <dbReference type="ARBA" id="ARBA00022840"/>
    </source>
</evidence>
<dbReference type="Pfam" id="PF00795">
    <property type="entry name" value="CN_hydrolase"/>
    <property type="match status" value="1"/>
</dbReference>
<dbReference type="NCBIfam" id="NF002730">
    <property type="entry name" value="PRK02628.1"/>
    <property type="match status" value="1"/>
</dbReference>
<keyword evidence="4 7" id="KW-0547">Nucleotide-binding</keyword>
<dbReference type="HOGENOM" id="CLU_025662_0_0_11"/>
<dbReference type="SUPFAM" id="SSF56317">
    <property type="entry name" value="Carbon-nitrogen hydrolase"/>
    <property type="match status" value="1"/>
</dbReference>
<dbReference type="InterPro" id="IPR014729">
    <property type="entry name" value="Rossmann-like_a/b/a_fold"/>
</dbReference>
<dbReference type="InterPro" id="IPR022310">
    <property type="entry name" value="NAD/GMP_synthase"/>
</dbReference>
<protein>
    <recommendedName>
        <fullName evidence="7">Glutamine-dependent NAD(+) synthetase</fullName>
        <ecNumber evidence="7">6.3.5.1</ecNumber>
    </recommendedName>
    <alternativeName>
        <fullName evidence="7">NAD(+) synthase [glutamine-hydrolyzing]</fullName>
    </alternativeName>
</protein>
<sequence length="745" mass="80107">MFDFYSIYSQGFARAAACSPVIMPAQPAANARAIIDSARQVAAEGTLLAVFPALCVTGSSIGDLFFQSALQQTTLEAIETIRAASQDFETALVIGAPLAVGGKLYSCGVVIHRGRVLGIVPQRHFSPHSDGSRYFASIPDRAGSSLPDYVQLPGVQTEPETVAMASFVGDLPESAVAIASADGDLSESAETNLSAGSSWGAANDWISDLDESERNTLLYGLQENEVSISPALTFRATNIENFSFAVDFADSPYEGTQVSIIARLDAHPAVAGSTRATRQILRTESERRGIAIVSANAGAWESSTDGAWVASGAICECGDELASASEAEFPAESSRAVIASADIDLEGITLRNQRLGVPQPRQNATHPASPAMFPQSMTFTVPDMSAVPAPARALRRPLSRFPFQYDAGEPIDPGEVFALQASALQTRLRAIGNPKIVLGVSGGLDSTQALLVSAMVCDRAGRPRTDILAYTLPGFATSDTTKSNAYRLCEALGVPLREIDIKPAGMQMLKDLGHPYADGEPVYDVTFENVQAGLRADYLFRISGYEGAIVLGTGDLSEAALGWATFGVGDQMNHYNVNAGLPKTSMQYLIRWAIRTNQFEGAGEALQAILDTEISPELVPADAQGMQSTQQKIGPYELQDLHLYWLLRGFKPSRIAFMSYSAWKDAESGIWPEGVARREYTLEEIKHWLEIFIRRFFSQQFKRSTSPNGPQVLPGGSLSPLAAWRMPSDISAATWLADLDKIPNE</sequence>
<dbReference type="PIRSF" id="PIRSF006630">
    <property type="entry name" value="NADS_GAT"/>
    <property type="match status" value="1"/>
</dbReference>
<evidence type="ECO:0000259" key="8">
    <source>
        <dbReference type="PROSITE" id="PS50263"/>
    </source>
</evidence>
<dbReference type="RefSeq" id="WP_007001528.1">
    <property type="nucleotide sequence ID" value="NZ_JH992955.1"/>
</dbReference>
<dbReference type="GO" id="GO:0003952">
    <property type="term" value="F:NAD+ synthase (glutamine-hydrolyzing) activity"/>
    <property type="evidence" value="ECO:0007669"/>
    <property type="project" value="UniProtKB-UniRule"/>
</dbReference>
<dbReference type="Proteomes" id="UP000009888">
    <property type="component" value="Unassembled WGS sequence"/>
</dbReference>
<keyword evidence="3 7" id="KW-0436">Ligase</keyword>
<dbReference type="Gene3D" id="1.10.10.1140">
    <property type="entry name" value="Glutamine-dependent NAD+ synthetase, C-terminal domain"/>
    <property type="match status" value="1"/>
</dbReference>
<dbReference type="PATRIC" id="fig|883066.3.peg.1383"/>